<evidence type="ECO:0000313" key="1">
    <source>
        <dbReference type="EMBL" id="SDC96271.1"/>
    </source>
</evidence>
<protein>
    <submittedName>
        <fullName evidence="1">Capsular polysaccharide export protein</fullName>
    </submittedName>
</protein>
<organism evidence="1 2">
    <name type="scientific">Ruegeria marina</name>
    <dbReference type="NCBI Taxonomy" id="639004"/>
    <lineage>
        <taxon>Bacteria</taxon>
        <taxon>Pseudomonadati</taxon>
        <taxon>Pseudomonadota</taxon>
        <taxon>Alphaproteobacteria</taxon>
        <taxon>Rhodobacterales</taxon>
        <taxon>Roseobacteraceae</taxon>
        <taxon>Ruegeria</taxon>
    </lineage>
</organism>
<dbReference type="RefSeq" id="WP_093029520.1">
    <property type="nucleotide sequence ID" value="NZ_FMZV01000004.1"/>
</dbReference>
<dbReference type="STRING" id="639004.SAMN04488239_104244"/>
<evidence type="ECO:0000313" key="2">
    <source>
        <dbReference type="Proteomes" id="UP000199628"/>
    </source>
</evidence>
<keyword evidence="2" id="KW-1185">Reference proteome</keyword>
<dbReference type="InterPro" id="IPR007833">
    <property type="entry name" value="Capsule_polysaccharide_synth"/>
</dbReference>
<dbReference type="Pfam" id="PF05159">
    <property type="entry name" value="Capsule_synth"/>
    <property type="match status" value="3"/>
</dbReference>
<proteinExistence type="predicted"/>
<dbReference type="Proteomes" id="UP000199628">
    <property type="component" value="Unassembled WGS sequence"/>
</dbReference>
<dbReference type="OrthoDB" id="543755at2"/>
<dbReference type="AlphaFoldDB" id="A0A1G6QVE5"/>
<dbReference type="CDD" id="cd16440">
    <property type="entry name" value="beta_Kdo_transferase_KpsC_1"/>
    <property type="match status" value="1"/>
</dbReference>
<dbReference type="GO" id="GO:0000271">
    <property type="term" value="P:polysaccharide biosynthetic process"/>
    <property type="evidence" value="ECO:0007669"/>
    <property type="project" value="InterPro"/>
</dbReference>
<dbReference type="CDD" id="cd16439">
    <property type="entry name" value="beta_Kdo_transferase_KpsC_2"/>
    <property type="match status" value="1"/>
</dbReference>
<sequence>MSPSGMNRAAGGDRSRLFVYNGGFLTQARLRRILSLAGYDIRLGLPAEGDLVGIWGNSPTAHRGLAVAARRSAPLLRVEDAFLRSLFPGRAGEPPLGLLLDRAGVHFDPATPSDLEQMLASHPLDDTALLNRARDAIARIRDSHLSKYAATDSGLPPPEPGYVLVVDQTRGDASATASKGTDALFREMLVFAQEEHPGARVLIKTHPETAAGFRPGYYGDSDVNARVSLYDAPISPWALLDGAVGVYTLSSQLGFEAILAGHKPRVFGQPFYAGWGLSLDEHPVPRRERRLTRAQLFAAAMIRYPTWYDPHRDCLCELETVLDTLEADVRAWRQDRAGWTAGGMRLWKRKPLRQMFGQYGKVAFTDTPAPDDPRPHMVWAAKADPDRPAVRVEDGFLRSRGLGAELVPPLSLVTDDLGIYYDPTRPSRMERLIAARATLRDDQRRRAERLIARLTETGVSKYNLGGALPDLPPGHRILVPGQVEDDASIRTGAGETRTNLDLLRAVRAANPQAVIVYKPHPDVEAGLRTGQIEAEGLADVVARAADPATLLGHVNQVWTMTSLLGFEALLRGVPVTTLGAPFYAGWGLTRDLGPVPARRQARPDLAGLVHAALIDYPRYWDPRTSRPCPVEMAIERLSTGEVPHPGAANRLLSKLQGLFATHAHLWR</sequence>
<accession>A0A1G6QVE5</accession>
<dbReference type="EMBL" id="FMZV01000004">
    <property type="protein sequence ID" value="SDC96271.1"/>
    <property type="molecule type" value="Genomic_DNA"/>
</dbReference>
<name>A0A1G6QVE5_9RHOB</name>
<dbReference type="GO" id="GO:0015774">
    <property type="term" value="P:polysaccharide transport"/>
    <property type="evidence" value="ECO:0007669"/>
    <property type="project" value="InterPro"/>
</dbReference>
<gene>
    <name evidence="1" type="ORF">SAMN04488239_104244</name>
</gene>
<reference evidence="2" key="1">
    <citation type="submission" date="2016-10" db="EMBL/GenBank/DDBJ databases">
        <authorList>
            <person name="Varghese N."/>
            <person name="Submissions S."/>
        </authorList>
    </citation>
    <scope>NUCLEOTIDE SEQUENCE [LARGE SCALE GENOMIC DNA]</scope>
    <source>
        <strain evidence="2">CGMCC 1.9108</strain>
    </source>
</reference>